<accession>A0AAE3LNN8</accession>
<proteinExistence type="predicted"/>
<gene>
    <name evidence="1" type="ORF">OEV98_10970</name>
</gene>
<sequence length="121" mass="13508">MSGISYRDQYMLTDKEGYLIPQYWDEDAGTYRPLTDPNKGNFLKETKTESDAVEGVLTFEANINYIEILNRDEENDGVFTVNGIEIYVPSGKPFSKTGILGTVGKTVTITGSTSYVVNQYV</sequence>
<comment type="caution">
    <text evidence="1">The sequence shown here is derived from an EMBL/GenBank/DDBJ whole genome shotgun (WGS) entry which is preliminary data.</text>
</comment>
<dbReference type="Proteomes" id="UP001209318">
    <property type="component" value="Unassembled WGS sequence"/>
</dbReference>
<evidence type="ECO:0000313" key="1">
    <source>
        <dbReference type="EMBL" id="MCU9614081.1"/>
    </source>
</evidence>
<evidence type="ECO:0000313" key="2">
    <source>
        <dbReference type="Proteomes" id="UP001209318"/>
    </source>
</evidence>
<organism evidence="1 2">
    <name type="scientific">Perspicuibacillus lycopersici</name>
    <dbReference type="NCBI Taxonomy" id="1325689"/>
    <lineage>
        <taxon>Bacteria</taxon>
        <taxon>Bacillati</taxon>
        <taxon>Bacillota</taxon>
        <taxon>Bacilli</taxon>
        <taxon>Bacillales</taxon>
        <taxon>Bacillaceae</taxon>
        <taxon>Perspicuibacillus</taxon>
    </lineage>
</organism>
<dbReference type="EMBL" id="JAOUSF010000003">
    <property type="protein sequence ID" value="MCU9614081.1"/>
    <property type="molecule type" value="Genomic_DNA"/>
</dbReference>
<dbReference type="RefSeq" id="WP_263073317.1">
    <property type="nucleotide sequence ID" value="NZ_JAOUSF010000003.1"/>
</dbReference>
<name>A0AAE3LNN8_9BACI</name>
<keyword evidence="2" id="KW-1185">Reference proteome</keyword>
<reference evidence="1" key="1">
    <citation type="submission" date="2022-10" db="EMBL/GenBank/DDBJ databases">
        <title>Description of Fervidibacillus gen. nov. in the family Fervidibacillaceae fam. nov. with two species, Fervidibacillus albus sp. nov., and Fervidibacillus halotolerans sp. nov., isolated from tidal flat sediments.</title>
        <authorList>
            <person name="Kwon K.K."/>
            <person name="Yang S.-H."/>
        </authorList>
    </citation>
    <scope>NUCLEOTIDE SEQUENCE</scope>
    <source>
        <strain evidence="1">JCM 19140</strain>
    </source>
</reference>
<dbReference type="AlphaFoldDB" id="A0AAE3LNN8"/>
<protein>
    <submittedName>
        <fullName evidence="1">Uncharacterized protein</fullName>
    </submittedName>
</protein>